<evidence type="ECO:0000313" key="1">
    <source>
        <dbReference type="EMBL" id="MFC0319549.1"/>
    </source>
</evidence>
<gene>
    <name evidence="1" type="ORF">ACFFI0_14605</name>
</gene>
<sequence>METLIFKTDIQTPLIKNKLLSALENIKGLNHWRLDIESIYKLLIINGIGINYLEVINELGKIGIHAIRMYEE</sequence>
<keyword evidence="2" id="KW-1185">Reference proteome</keyword>
<dbReference type="Proteomes" id="UP001589774">
    <property type="component" value="Unassembled WGS sequence"/>
</dbReference>
<reference evidence="1 2" key="1">
    <citation type="submission" date="2024-09" db="EMBL/GenBank/DDBJ databases">
        <authorList>
            <person name="Sun Q."/>
            <person name="Mori K."/>
        </authorList>
    </citation>
    <scope>NUCLEOTIDE SEQUENCE [LARGE SCALE GENOMIC DNA]</scope>
    <source>
        <strain evidence="1 2">CCM 7765</strain>
    </source>
</reference>
<comment type="caution">
    <text evidence="1">The sequence shown here is derived from an EMBL/GenBank/DDBJ whole genome shotgun (WGS) entry which is preliminary data.</text>
</comment>
<dbReference type="EMBL" id="JBHLWO010000002">
    <property type="protein sequence ID" value="MFC0319549.1"/>
    <property type="molecule type" value="Genomic_DNA"/>
</dbReference>
<name>A0ABV6HKX4_9SPHI</name>
<protein>
    <submittedName>
        <fullName evidence="1">Uncharacterized protein</fullName>
    </submittedName>
</protein>
<accession>A0ABV6HKX4</accession>
<organism evidence="1 2">
    <name type="scientific">Olivibacter oleidegradans</name>
    <dbReference type="NCBI Taxonomy" id="760123"/>
    <lineage>
        <taxon>Bacteria</taxon>
        <taxon>Pseudomonadati</taxon>
        <taxon>Bacteroidota</taxon>
        <taxon>Sphingobacteriia</taxon>
        <taxon>Sphingobacteriales</taxon>
        <taxon>Sphingobacteriaceae</taxon>
        <taxon>Olivibacter</taxon>
    </lineage>
</organism>
<proteinExistence type="predicted"/>
<evidence type="ECO:0000313" key="2">
    <source>
        <dbReference type="Proteomes" id="UP001589774"/>
    </source>
</evidence>
<dbReference type="RefSeq" id="WP_013667106.1">
    <property type="nucleotide sequence ID" value="NZ_JBHLWO010000002.1"/>
</dbReference>